<gene>
    <name evidence="6" type="ORF">E6O75_ATG01384</name>
</gene>
<dbReference type="PANTHER" id="PTHR31465:SF1">
    <property type="entry name" value="PROTEIN RTA1-RELATED"/>
    <property type="match status" value="1"/>
</dbReference>
<dbReference type="GO" id="GO:0016020">
    <property type="term" value="C:membrane"/>
    <property type="evidence" value="ECO:0007669"/>
    <property type="project" value="UniProtKB-SubCell"/>
</dbReference>
<dbReference type="STRING" id="86259.A0A4Z1PLY4"/>
<evidence type="ECO:0000313" key="6">
    <source>
        <dbReference type="EMBL" id="TID26891.1"/>
    </source>
</evidence>
<dbReference type="InterPro" id="IPR007568">
    <property type="entry name" value="RTA1"/>
</dbReference>
<feature type="transmembrane region" description="Helical" evidence="5">
    <location>
        <begin position="138"/>
        <end position="162"/>
    </location>
</feature>
<proteinExistence type="predicted"/>
<evidence type="ECO:0000256" key="2">
    <source>
        <dbReference type="ARBA" id="ARBA00022692"/>
    </source>
</evidence>
<accession>A0A4Z1PLY4</accession>
<protein>
    <submittedName>
        <fullName evidence="6">Rta1p-like protein</fullName>
    </submittedName>
</protein>
<evidence type="ECO:0000313" key="7">
    <source>
        <dbReference type="Proteomes" id="UP000298493"/>
    </source>
</evidence>
<evidence type="ECO:0000256" key="3">
    <source>
        <dbReference type="ARBA" id="ARBA00022989"/>
    </source>
</evidence>
<evidence type="ECO:0000256" key="4">
    <source>
        <dbReference type="ARBA" id="ARBA00023136"/>
    </source>
</evidence>
<comment type="caution">
    <text evidence="6">The sequence shown here is derived from an EMBL/GenBank/DDBJ whole genome shotgun (WGS) entry which is preliminary data.</text>
</comment>
<comment type="subcellular location">
    <subcellularLocation>
        <location evidence="1">Membrane</location>
        <topology evidence="1">Multi-pass membrane protein</topology>
    </subcellularLocation>
</comment>
<organism evidence="6 7">
    <name type="scientific">Venturia nashicola</name>
    <dbReference type="NCBI Taxonomy" id="86259"/>
    <lineage>
        <taxon>Eukaryota</taxon>
        <taxon>Fungi</taxon>
        <taxon>Dikarya</taxon>
        <taxon>Ascomycota</taxon>
        <taxon>Pezizomycotina</taxon>
        <taxon>Dothideomycetes</taxon>
        <taxon>Pleosporomycetidae</taxon>
        <taxon>Venturiales</taxon>
        <taxon>Venturiaceae</taxon>
        <taxon>Venturia</taxon>
    </lineage>
</organism>
<dbReference type="Proteomes" id="UP000298493">
    <property type="component" value="Unassembled WGS sequence"/>
</dbReference>
<reference evidence="6 7" key="1">
    <citation type="submission" date="2019-04" db="EMBL/GenBank/DDBJ databases">
        <title>High contiguity whole genome sequence and gene annotation resource for two Venturia nashicola isolates.</title>
        <authorList>
            <person name="Prokchorchik M."/>
            <person name="Won K."/>
            <person name="Lee Y."/>
            <person name="Choi E.D."/>
            <person name="Segonzac C."/>
            <person name="Sohn K.H."/>
        </authorList>
    </citation>
    <scope>NUCLEOTIDE SEQUENCE [LARGE SCALE GENOMIC DNA]</scope>
    <source>
        <strain evidence="6 7">PRI2</strain>
    </source>
</reference>
<keyword evidence="7" id="KW-1185">Reference proteome</keyword>
<feature type="transmembrane region" description="Helical" evidence="5">
    <location>
        <begin position="23"/>
        <end position="47"/>
    </location>
</feature>
<feature type="transmembrane region" description="Helical" evidence="5">
    <location>
        <begin position="59"/>
        <end position="77"/>
    </location>
</feature>
<dbReference type="Pfam" id="PF04479">
    <property type="entry name" value="RTA1"/>
    <property type="match status" value="1"/>
</dbReference>
<dbReference type="EMBL" id="SNSC02000002">
    <property type="protein sequence ID" value="TID26891.1"/>
    <property type="molecule type" value="Genomic_DNA"/>
</dbReference>
<feature type="transmembrane region" description="Helical" evidence="5">
    <location>
        <begin position="216"/>
        <end position="235"/>
    </location>
</feature>
<sequence length="301" mass="32808">MSAPRGYIDPNFENPGGPNDAGIIIYGYTPNFPLCVLALTLFTLALLVHTYQTLKQKTYFLLPLLFSILLEIFGYASRSLSAKKDPYNVIYFILQYFFIVTAPVFLTASIYVCLNKLIAWARGAGYTSSKGRWLRPKLILWGFVACDVLSTGMQVAGAALIGKAESDEKDPATANNILLAGLAFQTFAFFIFLVVLGLLIASLVRDIVIGSNLGGKRTFVVALYVASLLIFLRIIFRVAETSQGVLGYLSTHEAFFGALEFAPVVLAVWILAIWHPGRCIVGERGSAVVSEVERGQKGGTG</sequence>
<dbReference type="AlphaFoldDB" id="A0A4Z1PLY4"/>
<keyword evidence="2 5" id="KW-0812">Transmembrane</keyword>
<keyword evidence="4 5" id="KW-0472">Membrane</keyword>
<feature type="transmembrane region" description="Helical" evidence="5">
    <location>
        <begin position="182"/>
        <end position="204"/>
    </location>
</feature>
<feature type="transmembrane region" description="Helical" evidence="5">
    <location>
        <begin position="89"/>
        <end position="114"/>
    </location>
</feature>
<evidence type="ECO:0000256" key="1">
    <source>
        <dbReference type="ARBA" id="ARBA00004141"/>
    </source>
</evidence>
<dbReference type="PANTHER" id="PTHR31465">
    <property type="entry name" value="PROTEIN RTA1-RELATED"/>
    <property type="match status" value="1"/>
</dbReference>
<keyword evidence="3 5" id="KW-1133">Transmembrane helix</keyword>
<name>A0A4Z1PLY4_9PEZI</name>
<feature type="transmembrane region" description="Helical" evidence="5">
    <location>
        <begin position="255"/>
        <end position="274"/>
    </location>
</feature>
<evidence type="ECO:0000256" key="5">
    <source>
        <dbReference type="SAM" id="Phobius"/>
    </source>
</evidence>